<dbReference type="InterPro" id="IPR024188">
    <property type="entry name" value="GltB"/>
</dbReference>
<evidence type="ECO:0000256" key="3">
    <source>
        <dbReference type="SAM" id="Phobius"/>
    </source>
</evidence>
<keyword evidence="3" id="KW-0812">Transmembrane</keyword>
<protein>
    <submittedName>
        <fullName evidence="5">FMN-binding glutamate synthase family protein</fullName>
    </submittedName>
</protein>
<feature type="transmembrane region" description="Helical" evidence="3">
    <location>
        <begin position="21"/>
        <end position="41"/>
    </location>
</feature>
<dbReference type="InterPro" id="IPR013785">
    <property type="entry name" value="Aldolase_TIM"/>
</dbReference>
<dbReference type="EMBL" id="CP049056">
    <property type="protein sequence ID" value="QIE55713.1"/>
    <property type="molecule type" value="Genomic_DNA"/>
</dbReference>
<sequence length="558" mass="59213">MKQGRSAPARTGLSGFLDADGLKRAIAPVAAFVASFALIGLASLSGWWLLGLAVTLPVLALGVFDALQTGNTLTRNYPFAARIRWLFYDLRPYLRAYIVEGDLEGKPFSFDARNLVTARSLGRIDTQPFGTDLDPAAGSFKWLTHSIAPAENPDPSPRVAIGGPQCARPYSASVLNISAMSFGALSANAISALNKGAKLGGFYHDTGEGGVSPYHLQGGDLVWEIGSGYFGCRDAEGRFDEGLFREMASRDIVKMIEIKLSQGAKPGHGGLLPGPKVSKEIAEIRKVPVGKDCLSPRGHSAFSSPLEMLAFAARMRELSGGKPVGIKLCVGQHHEVMAIAKAMLKSEIYLDFIVVDGAEGGTGAAPMELSDNVGAPLTEGLIVVRNALVGTGLRDKVRIGASGKVYSGFALAKNFAIGADWCNAARPFMFSIGCIQAKRCHLGTCPSGVATQDPGRQRGLVVDVKAERAARFHRQTLLALADIVAAAGLTHPTDLAPHHLVHRLGATGSCPIDRVYNFVAANALLDAPEDTIYADAWKAADPESFLPRIDIVEERAEG</sequence>
<comment type="similarity">
    <text evidence="1 2">Belongs to the glutamate synthase family.</text>
</comment>
<keyword evidence="6" id="KW-1185">Reference proteome</keyword>
<dbReference type="AlphaFoldDB" id="A0A7L5BX37"/>
<dbReference type="Pfam" id="PF01645">
    <property type="entry name" value="Glu_synthase"/>
    <property type="match status" value="1"/>
</dbReference>
<dbReference type="Proteomes" id="UP000503336">
    <property type="component" value="Chromosome"/>
</dbReference>
<gene>
    <name evidence="5" type="ORF">G5B40_09790</name>
</gene>
<reference evidence="5 6" key="1">
    <citation type="submission" date="2020-02" db="EMBL/GenBank/DDBJ databases">
        <title>complete genome sequence of Rhodobacteraceae bacterium.</title>
        <authorList>
            <person name="Park J."/>
            <person name="Kim Y.-S."/>
            <person name="Kim K.-H."/>
        </authorList>
    </citation>
    <scope>NUCLEOTIDE SEQUENCE [LARGE SCALE GENOMIC DNA]</scope>
    <source>
        <strain evidence="5 6">RR4-56</strain>
    </source>
</reference>
<evidence type="ECO:0000313" key="5">
    <source>
        <dbReference type="EMBL" id="QIE55713.1"/>
    </source>
</evidence>
<proteinExistence type="inferred from homology"/>
<evidence type="ECO:0000259" key="4">
    <source>
        <dbReference type="Pfam" id="PF01645"/>
    </source>
</evidence>
<evidence type="ECO:0000256" key="2">
    <source>
        <dbReference type="PIRNR" id="PIRNR006429"/>
    </source>
</evidence>
<dbReference type="PANTHER" id="PTHR43819:SF1">
    <property type="entry name" value="ARCHAEAL-TYPE GLUTAMATE SYNTHASE [NADPH]"/>
    <property type="match status" value="1"/>
</dbReference>
<dbReference type="GO" id="GO:0006537">
    <property type="term" value="P:glutamate biosynthetic process"/>
    <property type="evidence" value="ECO:0007669"/>
    <property type="project" value="InterPro"/>
</dbReference>
<feature type="domain" description="Glutamate synthase" evidence="4">
    <location>
        <begin position="174"/>
        <end position="489"/>
    </location>
</feature>
<evidence type="ECO:0000256" key="1">
    <source>
        <dbReference type="ARBA" id="ARBA00009716"/>
    </source>
</evidence>
<dbReference type="PIRSF" id="PIRSF006429">
    <property type="entry name" value="GOGAT_lg_2"/>
    <property type="match status" value="1"/>
</dbReference>
<dbReference type="RefSeq" id="WP_165097999.1">
    <property type="nucleotide sequence ID" value="NZ_CP049056.1"/>
</dbReference>
<dbReference type="KEGG" id="hdh:G5B40_09790"/>
<dbReference type="GO" id="GO:0015930">
    <property type="term" value="F:glutamate synthase activity"/>
    <property type="evidence" value="ECO:0007669"/>
    <property type="project" value="InterPro"/>
</dbReference>
<organism evidence="5 6">
    <name type="scientific">Pikeienuella piscinae</name>
    <dbReference type="NCBI Taxonomy" id="2748098"/>
    <lineage>
        <taxon>Bacteria</taxon>
        <taxon>Pseudomonadati</taxon>
        <taxon>Pseudomonadota</taxon>
        <taxon>Alphaproteobacteria</taxon>
        <taxon>Rhodobacterales</taxon>
        <taxon>Paracoccaceae</taxon>
        <taxon>Pikeienuella</taxon>
    </lineage>
</organism>
<dbReference type="PANTHER" id="PTHR43819">
    <property type="entry name" value="ARCHAEAL-TYPE GLUTAMATE SYNTHASE [NADPH]"/>
    <property type="match status" value="1"/>
</dbReference>
<dbReference type="CDD" id="cd02808">
    <property type="entry name" value="GltS_FMN"/>
    <property type="match status" value="1"/>
</dbReference>
<dbReference type="Gene3D" id="3.20.20.70">
    <property type="entry name" value="Aldolase class I"/>
    <property type="match status" value="1"/>
</dbReference>
<keyword evidence="3" id="KW-0472">Membrane</keyword>
<keyword evidence="3" id="KW-1133">Transmembrane helix</keyword>
<dbReference type="InterPro" id="IPR002932">
    <property type="entry name" value="Glu_synthdom"/>
</dbReference>
<accession>A0A7L5BX37</accession>
<name>A0A7L5BX37_9RHOB</name>
<dbReference type="SUPFAM" id="SSF51395">
    <property type="entry name" value="FMN-linked oxidoreductases"/>
    <property type="match status" value="1"/>
</dbReference>
<evidence type="ECO:0000313" key="6">
    <source>
        <dbReference type="Proteomes" id="UP000503336"/>
    </source>
</evidence>